<evidence type="ECO:0000256" key="8">
    <source>
        <dbReference type="ARBA" id="ARBA00023136"/>
    </source>
</evidence>
<proteinExistence type="inferred from homology"/>
<dbReference type="EMBL" id="JYDJ01000110">
    <property type="protein sequence ID" value="KRX43809.1"/>
    <property type="molecule type" value="Genomic_DNA"/>
</dbReference>
<evidence type="ECO:0000256" key="1">
    <source>
        <dbReference type="ARBA" id="ARBA00004651"/>
    </source>
</evidence>
<dbReference type="OrthoDB" id="1735926at2759"/>
<dbReference type="NCBIfam" id="TIGR00834">
    <property type="entry name" value="ae"/>
    <property type="match status" value="1"/>
</dbReference>
<comment type="similarity">
    <text evidence="2 9">Belongs to the anion exchanger (TC 2.A.31) family.</text>
</comment>
<dbReference type="Gene3D" id="1.10.287.570">
    <property type="entry name" value="Helical hairpin bin"/>
    <property type="match status" value="1"/>
</dbReference>
<evidence type="ECO:0000256" key="4">
    <source>
        <dbReference type="ARBA" id="ARBA00022475"/>
    </source>
</evidence>
<comment type="subcellular location">
    <subcellularLocation>
        <location evidence="1">Cell membrane</location>
        <topology evidence="1">Multi-pass membrane protein</topology>
    </subcellularLocation>
    <subcellularLocation>
        <location evidence="9">Membrane</location>
        <topology evidence="9">Multi-pass membrane protein</topology>
    </subcellularLocation>
</comment>
<dbReference type="AlphaFoldDB" id="A0A0V0TXT8"/>
<feature type="domain" description="Band 3 cytoplasmic" evidence="11">
    <location>
        <begin position="64"/>
        <end position="175"/>
    </location>
</feature>
<dbReference type="PANTHER" id="PTHR11453">
    <property type="entry name" value="ANION EXCHANGE PROTEIN"/>
    <property type="match status" value="1"/>
</dbReference>
<feature type="transmembrane region" description="Helical" evidence="9">
    <location>
        <begin position="423"/>
        <end position="441"/>
    </location>
</feature>
<evidence type="ECO:0000259" key="10">
    <source>
        <dbReference type="Pfam" id="PF00955"/>
    </source>
</evidence>
<keyword evidence="7 9" id="KW-0406">Ion transport</keyword>
<feature type="non-terminal residue" evidence="12">
    <location>
        <position position="978"/>
    </location>
</feature>
<feature type="transmembrane region" description="Helical" evidence="9">
    <location>
        <begin position="840"/>
        <end position="862"/>
    </location>
</feature>
<dbReference type="Pfam" id="PF07565">
    <property type="entry name" value="Band_3_cyto"/>
    <property type="match status" value="2"/>
</dbReference>
<sequence length="978" mass="112081">MSHREKNFQPHSQEDSHFRKDILLEPLYITQHVQIGDFPENPSQRVKARGKEKFQNCNDPSKPIFCEMLKLIDDNERYHWKEVARWIKYEERVENVGHRWSKPNVPLVTPVALFRLKNCLKRGAVLLDRTVSTFEELANMIVSEWEQQRAITSTETNVLFRTLLRSKEHLVKSTTTNLSCLLWRPLSPPNVDAYTDSTSQQKNVPSDEDDFERKYNEQLKKYLENAESLVILIAQLPLMHKTVSAFVRLTEPRVFANLSEMPCPTRFLFVLITSGHHDEHDLFMVGRCMGALMTDKNFRNIAAYAVDSTELTYGLDEFHRDSVIIPPGKWHLRNDMEPTEQAQENEQEKKHAPVVTSKVLIDLEGLQYTGKYGAMFKLTICNCTVENCRLFGGLVEDIKRRWPCYVSDFKDVFTSWRGFTQCLAASVFLFFANLTNLIAFGGMMGSLMDDSMAVTECIVSAVISGILMGLFAGQPLCIMSATGPLMIFEALFYEFCYERGWNFLPARFWLCFWAALILLILVATDASFLVAYITRFTEELFATLVAIVFIVESFEEILALSQHAPMTKNFRLLLKDPCICNITSNGTSVMYQNYTKNECEAADGIASGLQCNFQPDVFSFSLLLFFGSFLLAAFLNKLRSSRFFTLRFREFVADFSLLLTVFVMTAVNYWVSLPIPCLKIPTSFKPTLDRSWFVNPQDLTNWWIPLACIIPGILFVVLIVMDQHVTTVMMNRKENKLRASFHLSILKGFGYHLDLLICVVLTLISGILAIPLFLSATILSLTHMHLLKVESKITAPGEKPIFIGVREQRFSPVFAHILIGLCIFIAPVERLIPIPVLLGVFLYMGASCLVSIEFFQRLLLFFTPIKNQPDFSYLRLIPIRRIHLFTCVQILFFVILCVVNYVDVIEIFFPLTLILLVIGRRLLSYIFSEKELCILDDPLPSWKMLKKGSSPDLEADEELMQIQLLRSFGLSSKETYLQ</sequence>
<evidence type="ECO:0000256" key="3">
    <source>
        <dbReference type="ARBA" id="ARBA00022448"/>
    </source>
</evidence>
<evidence type="ECO:0000256" key="5">
    <source>
        <dbReference type="ARBA" id="ARBA00022692"/>
    </source>
</evidence>
<keyword evidence="6 9" id="KW-1133">Transmembrane helix</keyword>
<feature type="transmembrane region" description="Helical" evidence="9">
    <location>
        <begin position="702"/>
        <end position="721"/>
    </location>
</feature>
<dbReference type="GO" id="GO:0008509">
    <property type="term" value="F:monoatomic anion transmembrane transporter activity"/>
    <property type="evidence" value="ECO:0007669"/>
    <property type="project" value="InterPro"/>
</dbReference>
<feature type="transmembrane region" description="Helical" evidence="9">
    <location>
        <begin position="508"/>
        <end position="533"/>
    </location>
</feature>
<organism evidence="12 13">
    <name type="scientific">Trichinella murrelli</name>
    <dbReference type="NCBI Taxonomy" id="144512"/>
    <lineage>
        <taxon>Eukaryota</taxon>
        <taxon>Metazoa</taxon>
        <taxon>Ecdysozoa</taxon>
        <taxon>Nematoda</taxon>
        <taxon>Enoplea</taxon>
        <taxon>Dorylaimia</taxon>
        <taxon>Trichinellida</taxon>
        <taxon>Trichinellidae</taxon>
        <taxon>Trichinella</taxon>
    </lineage>
</organism>
<dbReference type="PANTHER" id="PTHR11453:SF36">
    <property type="entry name" value="ANION EXCHANGE PROTEIN"/>
    <property type="match status" value="1"/>
</dbReference>
<dbReference type="InterPro" id="IPR013769">
    <property type="entry name" value="Band3_cytoplasmic_dom"/>
</dbReference>
<dbReference type="GO" id="GO:0008510">
    <property type="term" value="F:sodium:bicarbonate symporter activity"/>
    <property type="evidence" value="ECO:0007669"/>
    <property type="project" value="TreeGrafter"/>
</dbReference>
<dbReference type="STRING" id="144512.A0A0V0TXT8"/>
<name>A0A0V0TXT8_9BILA</name>
<dbReference type="PRINTS" id="PR01231">
    <property type="entry name" value="HCO3TRNSPORT"/>
</dbReference>
<dbReference type="GO" id="GO:0005886">
    <property type="term" value="C:plasma membrane"/>
    <property type="evidence" value="ECO:0007669"/>
    <property type="project" value="UniProtKB-SubCell"/>
</dbReference>
<evidence type="ECO:0000313" key="12">
    <source>
        <dbReference type="EMBL" id="KRX43809.1"/>
    </source>
</evidence>
<feature type="transmembrane region" description="Helical" evidence="9">
    <location>
        <begin position="651"/>
        <end position="671"/>
    </location>
</feature>
<dbReference type="Pfam" id="PF00955">
    <property type="entry name" value="HCO3_cotransp"/>
    <property type="match status" value="1"/>
</dbReference>
<keyword evidence="13" id="KW-1185">Reference proteome</keyword>
<feature type="transmembrane region" description="Helical" evidence="9">
    <location>
        <begin position="617"/>
        <end position="639"/>
    </location>
</feature>
<keyword evidence="5 9" id="KW-0812">Transmembrane</keyword>
<evidence type="ECO:0000256" key="9">
    <source>
        <dbReference type="RuleBase" id="RU362035"/>
    </source>
</evidence>
<reference evidence="12 13" key="1">
    <citation type="submission" date="2015-01" db="EMBL/GenBank/DDBJ databases">
        <title>Evolution of Trichinella species and genotypes.</title>
        <authorList>
            <person name="Korhonen P.K."/>
            <person name="Edoardo P."/>
            <person name="Giuseppe L.R."/>
            <person name="Gasser R.B."/>
        </authorList>
    </citation>
    <scope>NUCLEOTIDE SEQUENCE [LARGE SCALE GENOMIC DNA]</scope>
    <source>
        <strain evidence="12">ISS417</strain>
    </source>
</reference>
<feature type="transmembrane region" description="Helical" evidence="9">
    <location>
        <begin position="810"/>
        <end position="828"/>
    </location>
</feature>
<feature type="transmembrane region" description="Helical" evidence="9">
    <location>
        <begin position="882"/>
        <end position="901"/>
    </location>
</feature>
<gene>
    <name evidence="12" type="primary">SLC4A10</name>
    <name evidence="12" type="ORF">T05_5820</name>
</gene>
<feature type="transmembrane region" description="Helical" evidence="9">
    <location>
        <begin position="770"/>
        <end position="789"/>
    </location>
</feature>
<evidence type="ECO:0000256" key="7">
    <source>
        <dbReference type="ARBA" id="ARBA00023065"/>
    </source>
</evidence>
<dbReference type="Gene3D" id="3.40.930.10">
    <property type="entry name" value="Mannitol-specific EII, Chain A"/>
    <property type="match status" value="1"/>
</dbReference>
<dbReference type="Proteomes" id="UP000055048">
    <property type="component" value="Unassembled WGS sequence"/>
</dbReference>
<dbReference type="SUPFAM" id="SSF55804">
    <property type="entry name" value="Phoshotransferase/anion transport protein"/>
    <property type="match status" value="1"/>
</dbReference>
<comment type="caution">
    <text evidence="12">The sequence shown here is derived from an EMBL/GenBank/DDBJ whole genome shotgun (WGS) entry which is preliminary data.</text>
</comment>
<accession>A0A0V0TXT8</accession>
<dbReference type="GO" id="GO:0051453">
    <property type="term" value="P:regulation of intracellular pH"/>
    <property type="evidence" value="ECO:0007669"/>
    <property type="project" value="TreeGrafter"/>
</dbReference>
<evidence type="ECO:0000259" key="11">
    <source>
        <dbReference type="Pfam" id="PF07565"/>
    </source>
</evidence>
<protein>
    <recommendedName>
        <fullName evidence="9">Anion exchange protein</fullName>
    </recommendedName>
</protein>
<feature type="transmembrane region" description="Helical" evidence="9">
    <location>
        <begin position="741"/>
        <end position="764"/>
    </location>
</feature>
<dbReference type="InterPro" id="IPR016152">
    <property type="entry name" value="PTrfase/Anion_transptr"/>
</dbReference>
<keyword evidence="8 9" id="KW-0472">Membrane</keyword>
<dbReference type="GO" id="GO:0005452">
    <property type="term" value="F:solute:inorganic anion antiporter activity"/>
    <property type="evidence" value="ECO:0007669"/>
    <property type="project" value="InterPro"/>
</dbReference>
<evidence type="ECO:0000313" key="13">
    <source>
        <dbReference type="Proteomes" id="UP000055048"/>
    </source>
</evidence>
<dbReference type="InterPro" id="IPR011531">
    <property type="entry name" value="HCO3_transpt-like_TM_dom"/>
</dbReference>
<evidence type="ECO:0000256" key="6">
    <source>
        <dbReference type="ARBA" id="ARBA00022989"/>
    </source>
</evidence>
<keyword evidence="3 9" id="KW-0813">Transport</keyword>
<feature type="domain" description="Bicarbonate transporter-like transmembrane" evidence="10">
    <location>
        <begin position="389"/>
        <end position="938"/>
    </location>
</feature>
<evidence type="ECO:0000256" key="2">
    <source>
        <dbReference type="ARBA" id="ARBA00010993"/>
    </source>
</evidence>
<feature type="domain" description="Band 3 cytoplasmic" evidence="11">
    <location>
        <begin position="199"/>
        <end position="331"/>
    </location>
</feature>
<feature type="transmembrane region" description="Helical" evidence="9">
    <location>
        <begin position="453"/>
        <end position="472"/>
    </location>
</feature>
<dbReference type="InterPro" id="IPR003020">
    <property type="entry name" value="HCO3_transpt_euk"/>
</dbReference>
<keyword evidence="4" id="KW-1003">Cell membrane</keyword>